<sequence>MSVFTLTNPLLSLKVSTHGGSILQLVAHRDGHDLPLLRPAKVSPDTPPLQSGCFPLVPFGNRVNGNQFEFNGTRYPLKPNTDWDDHYLHGDGWLQEWRCAEHDDWHLLLEFSHHHGAYQYRALQRFELVDNQLEVTLSVTNLSKVAMPFGLGWHPYFPLEEDTQLQANAAGYWLEEAQWLAGEHQTDLPEELNFAAAKKPPRRWVNNGFSGWDGQAKVIWPSRHQQLSLSTEPACPVYFVFVSDPKFDRGYDFDFFCFEPMSHAANGHNMADLGGLKVLEPHETLSQSMTLTSETATGEEKQ</sequence>
<keyword evidence="1" id="KW-0413">Isomerase</keyword>
<dbReference type="InterPro" id="IPR011013">
    <property type="entry name" value="Gal_mutarotase_sf_dom"/>
</dbReference>
<evidence type="ECO:0000313" key="2">
    <source>
        <dbReference type="Proteomes" id="UP000028640"/>
    </source>
</evidence>
<name>A0A085G6X6_EWIA3</name>
<dbReference type="AlphaFoldDB" id="A0A085G6X6"/>
<evidence type="ECO:0000313" key="1">
    <source>
        <dbReference type="EMBL" id="KFC79471.1"/>
    </source>
</evidence>
<dbReference type="CDD" id="cd09021">
    <property type="entry name" value="Aldose_epim_Ec_YphB"/>
    <property type="match status" value="1"/>
</dbReference>
<dbReference type="GO" id="GO:0005975">
    <property type="term" value="P:carbohydrate metabolic process"/>
    <property type="evidence" value="ECO:0007669"/>
    <property type="project" value="InterPro"/>
</dbReference>
<dbReference type="EMBL" id="JMPJ01000065">
    <property type="protein sequence ID" value="KFC79471.1"/>
    <property type="molecule type" value="Genomic_DNA"/>
</dbReference>
<dbReference type="GO" id="GO:0030246">
    <property type="term" value="F:carbohydrate binding"/>
    <property type="evidence" value="ECO:0007669"/>
    <property type="project" value="InterPro"/>
</dbReference>
<gene>
    <name evidence="1" type="ORF">GEAM_3280</name>
</gene>
<dbReference type="GO" id="GO:0016853">
    <property type="term" value="F:isomerase activity"/>
    <property type="evidence" value="ECO:0007669"/>
    <property type="project" value="UniProtKB-KW"/>
</dbReference>
<reference evidence="1 2" key="1">
    <citation type="submission" date="2014-05" db="EMBL/GenBank/DDBJ databases">
        <title>ATOL: Assembling a taxonomically balanced genome-scale reconstruction of the evolutionary history of the Enterobacteriaceae.</title>
        <authorList>
            <person name="Plunkett G.III."/>
            <person name="Neeno-Eckwall E.C."/>
            <person name="Glasner J.D."/>
            <person name="Perna N.T."/>
        </authorList>
    </citation>
    <scope>NUCLEOTIDE SEQUENCE [LARGE SCALE GENOMIC DNA]</scope>
    <source>
        <strain evidence="1 2">ATCC 33852</strain>
    </source>
</reference>
<dbReference type="GeneID" id="78381354"/>
<organism evidence="1 2">
    <name type="scientific">Ewingella americana (strain ATCC 33852 / DSM 4580 / CCUG 14506 / JCM 5911 / LMG 7869 / NCTC 12157 / CDC 1468-78)</name>
    <dbReference type="NCBI Taxonomy" id="910964"/>
    <lineage>
        <taxon>Bacteria</taxon>
        <taxon>Pseudomonadati</taxon>
        <taxon>Pseudomonadota</taxon>
        <taxon>Gammaproteobacteria</taxon>
        <taxon>Enterobacterales</taxon>
        <taxon>Yersiniaceae</taxon>
        <taxon>Ewingella</taxon>
    </lineage>
</organism>
<dbReference type="EC" id="5.-.-.-" evidence="1"/>
<dbReference type="RefSeq" id="WP_034793450.1">
    <property type="nucleotide sequence ID" value="NZ_JMPJ01000065.1"/>
</dbReference>
<proteinExistence type="predicted"/>
<dbReference type="Gene3D" id="2.70.98.10">
    <property type="match status" value="1"/>
</dbReference>
<dbReference type="InterPro" id="IPR014718">
    <property type="entry name" value="GH-type_carb-bd"/>
</dbReference>
<protein>
    <submittedName>
        <fullName evidence="1">Aldose 1-epimerase</fullName>
        <ecNumber evidence="1">5.-.-.-</ecNumber>
    </submittedName>
</protein>
<dbReference type="OrthoDB" id="9808779at2"/>
<dbReference type="STRING" id="910964.GEAM_3280"/>
<dbReference type="SUPFAM" id="SSF74650">
    <property type="entry name" value="Galactose mutarotase-like"/>
    <property type="match status" value="1"/>
</dbReference>
<comment type="caution">
    <text evidence="1">The sequence shown here is derived from an EMBL/GenBank/DDBJ whole genome shotgun (WGS) entry which is preliminary data.</text>
</comment>
<accession>A0A085G6X6</accession>
<keyword evidence="2" id="KW-1185">Reference proteome</keyword>
<dbReference type="Proteomes" id="UP000028640">
    <property type="component" value="Unassembled WGS sequence"/>
</dbReference>
<dbReference type="eggNOG" id="COG2017">
    <property type="taxonomic scope" value="Bacteria"/>
</dbReference>
<dbReference type="Pfam" id="PF01263">
    <property type="entry name" value="Aldose_epim"/>
    <property type="match status" value="1"/>
</dbReference>
<dbReference type="InterPro" id="IPR008183">
    <property type="entry name" value="Aldose_1/G6P_1-epimerase"/>
</dbReference>